<name>A0A1F5ZPM5_9BACT</name>
<dbReference type="EMBL" id="MFJE01000022">
    <property type="protein sequence ID" value="OGG14295.1"/>
    <property type="molecule type" value="Genomic_DNA"/>
</dbReference>
<evidence type="ECO:0008006" key="3">
    <source>
        <dbReference type="Google" id="ProtNLM"/>
    </source>
</evidence>
<sequence>MADKAIVGCMQSDLRAVVDALMAHLQWEEPYPISIAGGAAVPEAVAEISRSLNTFQRKGGKAVLLTGHEECAAGGTFSYLMDNAKEIQARFQHLTVIAFWFHRVEPGQRGFDGWTFRRVPL</sequence>
<dbReference type="Proteomes" id="UP000177383">
    <property type="component" value="Unassembled WGS sequence"/>
</dbReference>
<reference evidence="1 2" key="1">
    <citation type="journal article" date="2016" name="Nat. Commun.">
        <title>Thousands of microbial genomes shed light on interconnected biogeochemical processes in an aquifer system.</title>
        <authorList>
            <person name="Anantharaman K."/>
            <person name="Brown C.T."/>
            <person name="Hug L.A."/>
            <person name="Sharon I."/>
            <person name="Castelle C.J."/>
            <person name="Probst A.J."/>
            <person name="Thomas B.C."/>
            <person name="Singh A."/>
            <person name="Wilkins M.J."/>
            <person name="Karaoz U."/>
            <person name="Brodie E.L."/>
            <person name="Williams K.H."/>
            <person name="Hubbard S.S."/>
            <person name="Banfield J.F."/>
        </authorList>
    </citation>
    <scope>NUCLEOTIDE SEQUENCE [LARGE SCALE GENOMIC DNA]</scope>
</reference>
<organism evidence="1 2">
    <name type="scientific">Candidatus Gottesmanbacteria bacterium RIFCSPHIGHO2_01_FULL_39_10</name>
    <dbReference type="NCBI Taxonomy" id="1798375"/>
    <lineage>
        <taxon>Bacteria</taxon>
        <taxon>Candidatus Gottesmaniibacteriota</taxon>
    </lineage>
</organism>
<gene>
    <name evidence="1" type="ORF">A2773_06785</name>
</gene>
<proteinExistence type="predicted"/>
<evidence type="ECO:0000313" key="1">
    <source>
        <dbReference type="EMBL" id="OGG14295.1"/>
    </source>
</evidence>
<evidence type="ECO:0000313" key="2">
    <source>
        <dbReference type="Proteomes" id="UP000177383"/>
    </source>
</evidence>
<dbReference type="AlphaFoldDB" id="A0A1F5ZPM5"/>
<protein>
    <recommendedName>
        <fullName evidence="3">Carbonic anhydrase</fullName>
    </recommendedName>
</protein>
<accession>A0A1F5ZPM5</accession>
<comment type="caution">
    <text evidence="1">The sequence shown here is derived from an EMBL/GenBank/DDBJ whole genome shotgun (WGS) entry which is preliminary data.</text>
</comment>